<dbReference type="Gene3D" id="3.10.100.10">
    <property type="entry name" value="Mannose-Binding Protein A, subunit A"/>
    <property type="match status" value="1"/>
</dbReference>
<evidence type="ECO:0000256" key="3">
    <source>
        <dbReference type="SAM" id="Coils"/>
    </source>
</evidence>
<dbReference type="InterPro" id="IPR001304">
    <property type="entry name" value="C-type_lectin-like"/>
</dbReference>
<feature type="transmembrane region" description="Helical" evidence="4">
    <location>
        <begin position="74"/>
        <end position="95"/>
    </location>
</feature>
<name>A0A1S3RCZ8_SALSA</name>
<dbReference type="GeneID" id="106602242"/>
<dbReference type="CDD" id="cd03590">
    <property type="entry name" value="CLECT_DC-SIGN_like"/>
    <property type="match status" value="1"/>
</dbReference>
<dbReference type="Proteomes" id="UP001652741">
    <property type="component" value="Chromosome ssa04"/>
</dbReference>
<evidence type="ECO:0000256" key="2">
    <source>
        <dbReference type="ARBA" id="ARBA00023157"/>
    </source>
</evidence>
<evidence type="ECO:0000313" key="6">
    <source>
        <dbReference type="Proteomes" id="UP001652741"/>
    </source>
</evidence>
<dbReference type="Gene3D" id="1.20.5.400">
    <property type="match status" value="1"/>
</dbReference>
<feature type="coiled-coil region" evidence="3">
    <location>
        <begin position="101"/>
        <end position="163"/>
    </location>
</feature>
<dbReference type="SUPFAM" id="SSF56436">
    <property type="entry name" value="C-type lectin-like"/>
    <property type="match status" value="1"/>
</dbReference>
<protein>
    <submittedName>
        <fullName evidence="7">Asialoglycoprotein receptor 2-like isoform X1</fullName>
    </submittedName>
</protein>
<evidence type="ECO:0000313" key="7">
    <source>
        <dbReference type="RefSeq" id="XP_014050233.2"/>
    </source>
</evidence>
<dbReference type="PANTHER" id="PTHR22803">
    <property type="entry name" value="MANNOSE, PHOSPHOLIPASE, LECTIN RECEPTOR RELATED"/>
    <property type="match status" value="1"/>
</dbReference>
<dbReference type="PROSITE" id="PS00615">
    <property type="entry name" value="C_TYPE_LECTIN_1"/>
    <property type="match status" value="1"/>
</dbReference>
<accession>A0A1S3RCZ8</accession>
<dbReference type="InterPro" id="IPR016186">
    <property type="entry name" value="C-type_lectin-like/link_sf"/>
</dbReference>
<dbReference type="GO" id="GO:0030246">
    <property type="term" value="F:carbohydrate binding"/>
    <property type="evidence" value="ECO:0007669"/>
    <property type="project" value="UniProtKB-KW"/>
</dbReference>
<feature type="domain" description="C-type lectin" evidence="5">
    <location>
        <begin position="178"/>
        <end position="298"/>
    </location>
</feature>
<dbReference type="PaxDb" id="8030-ENSSSAP00000039973"/>
<evidence type="ECO:0000256" key="4">
    <source>
        <dbReference type="SAM" id="Phobius"/>
    </source>
</evidence>
<dbReference type="PROSITE" id="PS50041">
    <property type="entry name" value="C_TYPE_LECTIN_2"/>
    <property type="match status" value="1"/>
</dbReference>
<dbReference type="KEGG" id="sasa:106602242"/>
<dbReference type="SMART" id="SM00034">
    <property type="entry name" value="CLECT"/>
    <property type="match status" value="1"/>
</dbReference>
<dbReference type="Pfam" id="PF00059">
    <property type="entry name" value="Lectin_C"/>
    <property type="match status" value="1"/>
</dbReference>
<reference evidence="7" key="1">
    <citation type="submission" date="2025-08" db="UniProtKB">
        <authorList>
            <consortium name="RefSeq"/>
        </authorList>
    </citation>
    <scope>IDENTIFICATION</scope>
</reference>
<dbReference type="RefSeq" id="XP_014050233.2">
    <property type="nucleotide sequence ID" value="XM_014194758.2"/>
</dbReference>
<proteinExistence type="predicted"/>
<dbReference type="InterPro" id="IPR033989">
    <property type="entry name" value="CD209-like_CTLD"/>
</dbReference>
<evidence type="ECO:0000259" key="5">
    <source>
        <dbReference type="PROSITE" id="PS50041"/>
    </source>
</evidence>
<gene>
    <name evidence="7" type="primary">LOC106602242</name>
</gene>
<keyword evidence="3" id="KW-0175">Coiled coil</keyword>
<dbReference type="InterPro" id="IPR016187">
    <property type="entry name" value="CTDL_fold"/>
</dbReference>
<sequence length="301" mass="34673">MSEAIYALPDMTKKIKFDRGQMEERIVDIYVSADTLRDSETSTKREETADTTSNYGPGDQHSVHFQWWKRPSGVAAVCLGLLCVLLLAGIIGLSVQYSNVSKNSSAERDQLQTSYNNLTKERDQLQTNYNNLTKERDQIKTSYNNLTKERDQLQTERDFLSGSLNNCKQTCPAGWQKFESMWYFLSTETKTWKESRKDCLERGADLVIINSDAEQKFLFNLKKRVWIGLTDSVNEGTWRWVDDKTLTNPRYWYYPQPDNGGGKPANGEEDCVEIRTDQSLPNAWNDLSCAENLHWICEKVV</sequence>
<organism evidence="6 7">
    <name type="scientific">Salmo salar</name>
    <name type="common">Atlantic salmon</name>
    <dbReference type="NCBI Taxonomy" id="8030"/>
    <lineage>
        <taxon>Eukaryota</taxon>
        <taxon>Metazoa</taxon>
        <taxon>Chordata</taxon>
        <taxon>Craniata</taxon>
        <taxon>Vertebrata</taxon>
        <taxon>Euteleostomi</taxon>
        <taxon>Actinopterygii</taxon>
        <taxon>Neopterygii</taxon>
        <taxon>Teleostei</taxon>
        <taxon>Protacanthopterygii</taxon>
        <taxon>Salmoniformes</taxon>
        <taxon>Salmonidae</taxon>
        <taxon>Salmoninae</taxon>
        <taxon>Salmo</taxon>
    </lineage>
</organism>
<dbReference type="InterPro" id="IPR018378">
    <property type="entry name" value="C-type_lectin_CS"/>
</dbReference>
<evidence type="ECO:0000256" key="1">
    <source>
        <dbReference type="ARBA" id="ARBA00022734"/>
    </source>
</evidence>
<dbReference type="AlphaFoldDB" id="A0A1S3RCZ8"/>
<keyword evidence="1" id="KW-0430">Lectin</keyword>
<keyword evidence="4" id="KW-0812">Transmembrane</keyword>
<keyword evidence="2" id="KW-1015">Disulfide bond</keyword>
<keyword evidence="4" id="KW-0472">Membrane</keyword>
<keyword evidence="4" id="KW-1133">Transmembrane helix</keyword>
<keyword evidence="6" id="KW-1185">Reference proteome</keyword>
<dbReference type="InterPro" id="IPR050111">
    <property type="entry name" value="C-type_lectin/snaclec_domain"/>
</dbReference>